<keyword evidence="9" id="KW-1185">Reference proteome</keyword>
<dbReference type="InterPro" id="IPR046357">
    <property type="entry name" value="PPIase_dom_sf"/>
</dbReference>
<dbReference type="PANTHER" id="PTHR47245">
    <property type="entry name" value="PEPTIDYLPROLYL ISOMERASE"/>
    <property type="match status" value="1"/>
</dbReference>
<dbReference type="InterPro" id="IPR027304">
    <property type="entry name" value="Trigger_fact/SurA_dom_sf"/>
</dbReference>
<dbReference type="Pfam" id="PF13624">
    <property type="entry name" value="SurA_N_3"/>
    <property type="match status" value="1"/>
</dbReference>
<dbReference type="OrthoDB" id="14196at2"/>
<dbReference type="InterPro" id="IPR000297">
    <property type="entry name" value="PPIase_PpiC"/>
</dbReference>
<dbReference type="SUPFAM" id="SSF109998">
    <property type="entry name" value="Triger factor/SurA peptide-binding domain-like"/>
    <property type="match status" value="1"/>
</dbReference>
<dbReference type="InterPro" id="IPR023058">
    <property type="entry name" value="PPIase_PpiC_CS"/>
</dbReference>
<accession>A0A0K2SRJ7</accession>
<reference evidence="9" key="2">
    <citation type="journal article" date="2016" name="Int. J. Syst. Evol. Microbiol.">
        <title>Complete genome sequence and cell structure of Limnochorda pilosa, a Gram-negative spore-former within the phylum Firmicutes.</title>
        <authorList>
            <person name="Watanabe M."/>
            <person name="Kojima H."/>
            <person name="Fukui M."/>
        </authorList>
    </citation>
    <scope>NUCLEOTIDE SEQUENCE [LARGE SCALE GENOMIC DNA]</scope>
    <source>
        <strain evidence="9">HC45</strain>
    </source>
</reference>
<evidence type="ECO:0000256" key="2">
    <source>
        <dbReference type="ARBA" id="ARBA00013194"/>
    </source>
</evidence>
<evidence type="ECO:0000256" key="5">
    <source>
        <dbReference type="ARBA" id="ARBA00023235"/>
    </source>
</evidence>
<dbReference type="EMBL" id="AP014924">
    <property type="protein sequence ID" value="BAS29439.1"/>
    <property type="molecule type" value="Genomic_DNA"/>
</dbReference>
<feature type="domain" description="PpiC" evidence="7">
    <location>
        <begin position="162"/>
        <end position="253"/>
    </location>
</feature>
<gene>
    <name evidence="8" type="ORF">LIP_3631</name>
</gene>
<dbReference type="Pfam" id="PF13145">
    <property type="entry name" value="Rotamase_2"/>
    <property type="match status" value="1"/>
</dbReference>
<dbReference type="KEGG" id="lpil:LIP_3631"/>
<name>A0A0K2SRJ7_LIMPI</name>
<comment type="catalytic activity">
    <reaction evidence="1">
        <text>[protein]-peptidylproline (omega=180) = [protein]-peptidylproline (omega=0)</text>
        <dbReference type="Rhea" id="RHEA:16237"/>
        <dbReference type="Rhea" id="RHEA-COMP:10747"/>
        <dbReference type="Rhea" id="RHEA-COMP:10748"/>
        <dbReference type="ChEBI" id="CHEBI:83833"/>
        <dbReference type="ChEBI" id="CHEBI:83834"/>
        <dbReference type="EC" id="5.2.1.8"/>
    </reaction>
</comment>
<dbReference type="STRING" id="1555112.LIP_3631"/>
<dbReference type="EC" id="5.2.1.8" evidence="2"/>
<keyword evidence="4 6" id="KW-0697">Rotamase</keyword>
<evidence type="ECO:0000313" key="9">
    <source>
        <dbReference type="Proteomes" id="UP000065807"/>
    </source>
</evidence>
<dbReference type="SUPFAM" id="SSF54534">
    <property type="entry name" value="FKBP-like"/>
    <property type="match status" value="1"/>
</dbReference>
<dbReference type="Gene3D" id="3.10.50.40">
    <property type="match status" value="1"/>
</dbReference>
<keyword evidence="3" id="KW-0732">Signal</keyword>
<dbReference type="InterPro" id="IPR050245">
    <property type="entry name" value="PrsA_foldase"/>
</dbReference>
<evidence type="ECO:0000256" key="4">
    <source>
        <dbReference type="ARBA" id="ARBA00023110"/>
    </source>
</evidence>
<dbReference type="PANTHER" id="PTHR47245:SF1">
    <property type="entry name" value="FOLDASE PROTEIN PRSA"/>
    <property type="match status" value="1"/>
</dbReference>
<dbReference type="GO" id="GO:0003755">
    <property type="term" value="F:peptidyl-prolyl cis-trans isomerase activity"/>
    <property type="evidence" value="ECO:0007669"/>
    <property type="project" value="UniProtKB-KW"/>
</dbReference>
<evidence type="ECO:0000313" key="8">
    <source>
        <dbReference type="EMBL" id="BAS29439.1"/>
    </source>
</evidence>
<dbReference type="PROSITE" id="PS50198">
    <property type="entry name" value="PPIC_PPIASE_2"/>
    <property type="match status" value="1"/>
</dbReference>
<dbReference type="PROSITE" id="PS01096">
    <property type="entry name" value="PPIC_PPIASE_1"/>
    <property type="match status" value="1"/>
</dbReference>
<evidence type="ECO:0000256" key="6">
    <source>
        <dbReference type="PROSITE-ProRule" id="PRU00278"/>
    </source>
</evidence>
<evidence type="ECO:0000256" key="3">
    <source>
        <dbReference type="ARBA" id="ARBA00022729"/>
    </source>
</evidence>
<proteinExistence type="predicted"/>
<sequence>MVSRLRDRRLAWWGVPLVLLLILALARLVPWARAAGEGDVVARVNGEPIARDAFYAALERAAGEQVLDQLITEALILQASPTLKEPVADADVEKEIASLKAAYPDEKAFQAALDAYRLDEEELARQVRLSLIVDRLSSQDVSVTDEEVAQYFESHKDELAHPERVRARHILVKTLEEAQAVKKALDEGGDFARLAAERSQDPGSKAKGGDVGFFSQSDNLVDSFKEAAFALDVNEISDPVKSSFGYHIIQVTEREAARPAKLEEEAAQIRDQLVQEKATPPAELIGNLRSGAEITVLWDRYRSLQNTDPGASGGAD</sequence>
<protein>
    <recommendedName>
        <fullName evidence="2">peptidylprolyl isomerase</fullName>
        <ecNumber evidence="2">5.2.1.8</ecNumber>
    </recommendedName>
</protein>
<dbReference type="RefSeq" id="WP_158509713.1">
    <property type="nucleotide sequence ID" value="NZ_AP014924.1"/>
</dbReference>
<dbReference type="Gene3D" id="1.10.4030.10">
    <property type="entry name" value="Porin chaperone SurA, peptide-binding domain"/>
    <property type="match status" value="1"/>
</dbReference>
<dbReference type="AlphaFoldDB" id="A0A0K2SRJ7"/>
<dbReference type="Proteomes" id="UP000065807">
    <property type="component" value="Chromosome"/>
</dbReference>
<organism evidence="8 9">
    <name type="scientific">Limnochorda pilosa</name>
    <dbReference type="NCBI Taxonomy" id="1555112"/>
    <lineage>
        <taxon>Bacteria</taxon>
        <taxon>Bacillati</taxon>
        <taxon>Bacillota</taxon>
        <taxon>Limnochordia</taxon>
        <taxon>Limnochordales</taxon>
        <taxon>Limnochordaceae</taxon>
        <taxon>Limnochorda</taxon>
    </lineage>
</organism>
<evidence type="ECO:0000256" key="1">
    <source>
        <dbReference type="ARBA" id="ARBA00000971"/>
    </source>
</evidence>
<keyword evidence="5 6" id="KW-0413">Isomerase</keyword>
<reference evidence="9" key="1">
    <citation type="submission" date="2015-07" db="EMBL/GenBank/DDBJ databases">
        <title>Complete genome sequence and phylogenetic analysis of Limnochorda pilosa.</title>
        <authorList>
            <person name="Watanabe M."/>
            <person name="Kojima H."/>
            <person name="Fukui M."/>
        </authorList>
    </citation>
    <scope>NUCLEOTIDE SEQUENCE [LARGE SCALE GENOMIC DNA]</scope>
    <source>
        <strain evidence="9">HC45</strain>
    </source>
</reference>
<evidence type="ECO:0000259" key="7">
    <source>
        <dbReference type="PROSITE" id="PS50198"/>
    </source>
</evidence>